<accession>A0ABS2FVJ3</accession>
<evidence type="ECO:0000313" key="2">
    <source>
        <dbReference type="EMBL" id="MBM6850895.1"/>
    </source>
</evidence>
<dbReference type="SUPFAM" id="SSF47413">
    <property type="entry name" value="lambda repressor-like DNA-binding domains"/>
    <property type="match status" value="1"/>
</dbReference>
<keyword evidence="3" id="KW-1185">Reference proteome</keyword>
<evidence type="ECO:0000259" key="1">
    <source>
        <dbReference type="PROSITE" id="PS50943"/>
    </source>
</evidence>
<dbReference type="Pfam" id="PF01381">
    <property type="entry name" value="HTH_3"/>
    <property type="match status" value="1"/>
</dbReference>
<comment type="caution">
    <text evidence="2">The sequence shown here is derived from an EMBL/GenBank/DDBJ whole genome shotgun (WGS) entry which is preliminary data.</text>
</comment>
<protein>
    <submittedName>
        <fullName evidence="2">Helix-turn-helix transcriptional regulator</fullName>
    </submittedName>
</protein>
<reference evidence="2 3" key="1">
    <citation type="journal article" date="2021" name="Sci. Rep.">
        <title>The distribution of antibiotic resistance genes in chicken gut microbiota commensals.</title>
        <authorList>
            <person name="Juricova H."/>
            <person name="Matiasovicova J."/>
            <person name="Kubasova T."/>
            <person name="Cejkova D."/>
            <person name="Rychlik I."/>
        </authorList>
    </citation>
    <scope>NUCLEOTIDE SEQUENCE [LARGE SCALE GENOMIC DNA]</scope>
    <source>
        <strain evidence="2 3">An411</strain>
    </source>
</reference>
<dbReference type="Gene3D" id="1.10.260.40">
    <property type="entry name" value="lambda repressor-like DNA-binding domains"/>
    <property type="match status" value="1"/>
</dbReference>
<dbReference type="SMART" id="SM00530">
    <property type="entry name" value="HTH_XRE"/>
    <property type="match status" value="1"/>
</dbReference>
<sequence length="150" mass="16727">MVYRTERERAGLSQEKAAELIGISVRTLQCYEAGEAEPKLSTADRIAAIYGCTVHALICRPWKGGILMYRYTSVRIRVLGMGAEHPYTCGILIQELEEGHIVETSFIPHVSQDEAAVRRFAERCTREQLAPAKLLEALEAAFPDAATTFR</sequence>
<dbReference type="InterPro" id="IPR010982">
    <property type="entry name" value="Lambda_DNA-bd_dom_sf"/>
</dbReference>
<dbReference type="PROSITE" id="PS50943">
    <property type="entry name" value="HTH_CROC1"/>
    <property type="match status" value="1"/>
</dbReference>
<dbReference type="CDD" id="cd00093">
    <property type="entry name" value="HTH_XRE"/>
    <property type="match status" value="1"/>
</dbReference>
<proteinExistence type="predicted"/>
<feature type="domain" description="HTH cro/C1-type" evidence="1">
    <location>
        <begin position="4"/>
        <end position="57"/>
    </location>
</feature>
<dbReference type="InterPro" id="IPR001387">
    <property type="entry name" value="Cro/C1-type_HTH"/>
</dbReference>
<name>A0ABS2FVJ3_9FIRM</name>
<gene>
    <name evidence="2" type="ORF">H9X91_05515</name>
</gene>
<dbReference type="EMBL" id="JACSNX010000005">
    <property type="protein sequence ID" value="MBM6850895.1"/>
    <property type="molecule type" value="Genomic_DNA"/>
</dbReference>
<dbReference type="Proteomes" id="UP000719500">
    <property type="component" value="Unassembled WGS sequence"/>
</dbReference>
<organism evidence="2 3">
    <name type="scientific">Oscillibacter valericigenes</name>
    <dbReference type="NCBI Taxonomy" id="351091"/>
    <lineage>
        <taxon>Bacteria</taxon>
        <taxon>Bacillati</taxon>
        <taxon>Bacillota</taxon>
        <taxon>Clostridia</taxon>
        <taxon>Eubacteriales</taxon>
        <taxon>Oscillospiraceae</taxon>
        <taxon>Oscillibacter</taxon>
    </lineage>
</organism>
<evidence type="ECO:0000313" key="3">
    <source>
        <dbReference type="Proteomes" id="UP000719500"/>
    </source>
</evidence>